<dbReference type="AlphaFoldDB" id="A0A9Q0GVG3"/>
<dbReference type="PANTHER" id="PTHR21243">
    <property type="entry name" value="PROTEIN SCAI"/>
    <property type="match status" value="1"/>
</dbReference>
<protein>
    <submittedName>
        <fullName evidence="1">Uncharacterized protein</fullName>
    </submittedName>
</protein>
<proteinExistence type="predicted"/>
<sequence>MNSKMKKSFNCCPNVTILGFVAMNQTFDIQVVHGAERGEATTLLLSPTRPVFPSSAGADPTQNGSQFTCFRTSPLRAVCQLFGLSPSHTDTTCTTKPRTYSTALSEWEVILCKSTSLDLVWAQVLSDPFLPRLILRFIFCRSVLSIFCSPGDNEACLPNCLPYHPDLVSSSSEAALSSVFRLAHTLGVTDCFQSKLTSDSFAIKNQILSYLAGKNLWRQEQRIELINSEEEGVGFAVSTLEQRMGWDGILEKLGFRVYYEEEYAEGSALLFQTYPSILGVVGDGDVTPNIEVEVEFDVKCEQESQDH</sequence>
<evidence type="ECO:0000313" key="2">
    <source>
        <dbReference type="Proteomes" id="UP001141806"/>
    </source>
</evidence>
<keyword evidence="2" id="KW-1185">Reference proteome</keyword>
<dbReference type="GO" id="GO:0006351">
    <property type="term" value="P:DNA-templated transcription"/>
    <property type="evidence" value="ECO:0007669"/>
    <property type="project" value="InterPro"/>
</dbReference>
<dbReference type="EMBL" id="JAMYWD010000012">
    <property type="protein sequence ID" value="KAJ4952419.1"/>
    <property type="molecule type" value="Genomic_DNA"/>
</dbReference>
<dbReference type="Proteomes" id="UP001141806">
    <property type="component" value="Unassembled WGS sequence"/>
</dbReference>
<gene>
    <name evidence="1" type="ORF">NE237_029251</name>
</gene>
<name>A0A9Q0GVG3_9MAGN</name>
<organism evidence="1 2">
    <name type="scientific">Protea cynaroides</name>
    <dbReference type="NCBI Taxonomy" id="273540"/>
    <lineage>
        <taxon>Eukaryota</taxon>
        <taxon>Viridiplantae</taxon>
        <taxon>Streptophyta</taxon>
        <taxon>Embryophyta</taxon>
        <taxon>Tracheophyta</taxon>
        <taxon>Spermatophyta</taxon>
        <taxon>Magnoliopsida</taxon>
        <taxon>Proteales</taxon>
        <taxon>Proteaceae</taxon>
        <taxon>Protea</taxon>
    </lineage>
</organism>
<dbReference type="OrthoDB" id="525027at2759"/>
<accession>A0A9Q0GVG3</accession>
<comment type="caution">
    <text evidence="1">The sequence shown here is derived from an EMBL/GenBank/DDBJ whole genome shotgun (WGS) entry which is preliminary data.</text>
</comment>
<dbReference type="GO" id="GO:0003714">
    <property type="term" value="F:transcription corepressor activity"/>
    <property type="evidence" value="ECO:0007669"/>
    <property type="project" value="InterPro"/>
</dbReference>
<evidence type="ECO:0000313" key="1">
    <source>
        <dbReference type="EMBL" id="KAJ4952419.1"/>
    </source>
</evidence>
<dbReference type="InterPro" id="IPR022709">
    <property type="entry name" value="SCAI"/>
</dbReference>
<reference evidence="1" key="1">
    <citation type="journal article" date="2023" name="Plant J.">
        <title>The genome of the king protea, Protea cynaroides.</title>
        <authorList>
            <person name="Chang J."/>
            <person name="Duong T.A."/>
            <person name="Schoeman C."/>
            <person name="Ma X."/>
            <person name="Roodt D."/>
            <person name="Barker N."/>
            <person name="Li Z."/>
            <person name="Van de Peer Y."/>
            <person name="Mizrachi E."/>
        </authorList>
    </citation>
    <scope>NUCLEOTIDE SEQUENCE</scope>
    <source>
        <tissue evidence="1">Young leaves</tissue>
    </source>
</reference>
<dbReference type="Pfam" id="PF12070">
    <property type="entry name" value="SCAI"/>
    <property type="match status" value="1"/>
</dbReference>